<evidence type="ECO:0000256" key="5">
    <source>
        <dbReference type="ARBA" id="ARBA00022701"/>
    </source>
</evidence>
<evidence type="ECO:0000256" key="4">
    <source>
        <dbReference type="ARBA" id="ARBA00022618"/>
    </source>
</evidence>
<organism evidence="10 11">
    <name type="scientific">Panaeolus cyanescens</name>
    <dbReference type="NCBI Taxonomy" id="181874"/>
    <lineage>
        <taxon>Eukaryota</taxon>
        <taxon>Fungi</taxon>
        <taxon>Dikarya</taxon>
        <taxon>Basidiomycota</taxon>
        <taxon>Agaricomycotina</taxon>
        <taxon>Agaricomycetes</taxon>
        <taxon>Agaricomycetidae</taxon>
        <taxon>Agaricales</taxon>
        <taxon>Agaricineae</taxon>
        <taxon>Galeropsidaceae</taxon>
        <taxon>Panaeolus</taxon>
    </lineage>
</organism>
<dbReference type="GO" id="GO:0070652">
    <property type="term" value="C:HAUS complex"/>
    <property type="evidence" value="ECO:0007669"/>
    <property type="project" value="InterPro"/>
</dbReference>
<evidence type="ECO:0000256" key="1">
    <source>
        <dbReference type="ARBA" id="ARBA00004186"/>
    </source>
</evidence>
<name>A0A409VWI9_9AGAR</name>
<dbReference type="GO" id="GO:0051301">
    <property type="term" value="P:cell division"/>
    <property type="evidence" value="ECO:0007669"/>
    <property type="project" value="UniProtKB-KW"/>
</dbReference>
<dbReference type="GO" id="GO:0005819">
    <property type="term" value="C:spindle"/>
    <property type="evidence" value="ECO:0007669"/>
    <property type="project" value="UniProtKB-SubCell"/>
</dbReference>
<dbReference type="PANTHER" id="PTHR31570">
    <property type="entry name" value="HAUS AUGMIN-LIKE COMPLEX SUBUNIT 1"/>
    <property type="match status" value="1"/>
</dbReference>
<dbReference type="InParanoid" id="A0A409VWI9"/>
<gene>
    <name evidence="10" type="ORF">CVT24_000677</name>
</gene>
<dbReference type="OrthoDB" id="5372507at2759"/>
<keyword evidence="5" id="KW-0493">Microtubule</keyword>
<dbReference type="GO" id="GO:0005874">
    <property type="term" value="C:microtubule"/>
    <property type="evidence" value="ECO:0007669"/>
    <property type="project" value="UniProtKB-KW"/>
</dbReference>
<keyword evidence="9" id="KW-0131">Cell cycle</keyword>
<dbReference type="AlphaFoldDB" id="A0A409VWI9"/>
<dbReference type="GO" id="GO:0005829">
    <property type="term" value="C:cytosol"/>
    <property type="evidence" value="ECO:0007669"/>
    <property type="project" value="TreeGrafter"/>
</dbReference>
<dbReference type="InterPro" id="IPR026243">
    <property type="entry name" value="HAUS1"/>
</dbReference>
<dbReference type="EMBL" id="NHTK01005946">
    <property type="protein sequence ID" value="PPQ70634.1"/>
    <property type="molecule type" value="Genomic_DNA"/>
</dbReference>
<dbReference type="PANTHER" id="PTHR31570:SF1">
    <property type="entry name" value="HAUS AUGMIN-LIKE COMPLEX SUBUNIT 1"/>
    <property type="match status" value="1"/>
</dbReference>
<evidence type="ECO:0000256" key="9">
    <source>
        <dbReference type="ARBA" id="ARBA00023306"/>
    </source>
</evidence>
<evidence type="ECO:0000256" key="3">
    <source>
        <dbReference type="ARBA" id="ARBA00022490"/>
    </source>
</evidence>
<keyword evidence="6" id="KW-0498">Mitosis</keyword>
<keyword evidence="3" id="KW-0963">Cytoplasm</keyword>
<evidence type="ECO:0000313" key="10">
    <source>
        <dbReference type="EMBL" id="PPQ70634.1"/>
    </source>
</evidence>
<evidence type="ECO:0000256" key="6">
    <source>
        <dbReference type="ARBA" id="ARBA00022776"/>
    </source>
</evidence>
<comment type="caution">
    <text evidence="10">The sequence shown here is derived from an EMBL/GenBank/DDBJ whole genome shotgun (WGS) entry which is preliminary data.</text>
</comment>
<comment type="similarity">
    <text evidence="2">Belongs to the HAUS1 family.</text>
</comment>
<evidence type="ECO:0000313" key="11">
    <source>
        <dbReference type="Proteomes" id="UP000284842"/>
    </source>
</evidence>
<sequence length="226" mass="25901">MDGDSKISTRKTSIEREETVQNILEAHLPPIPPNSELEEALNTLAEVVHILDIPDASFSSYSTAITRMSDRRFELSRSLNRLAQVETELKEHFASLKHEFDLLQHWNDALDPNSPHSIHPESAMMLERRKASVVRKAKEYHRELEILLGSQPLEVPVTLPHYLAQKEKNLQLEKSLKEKRAKIKAFQGLSPNLELARHELHLAREKQKGLFQLRERLLGKMAEGVA</sequence>
<keyword evidence="8" id="KW-0206">Cytoskeleton</keyword>
<keyword evidence="11" id="KW-1185">Reference proteome</keyword>
<proteinExistence type="inferred from homology"/>
<keyword evidence="4" id="KW-0132">Cell division</keyword>
<dbReference type="GO" id="GO:0051225">
    <property type="term" value="P:spindle assembly"/>
    <property type="evidence" value="ECO:0007669"/>
    <property type="project" value="InterPro"/>
</dbReference>
<evidence type="ECO:0000256" key="8">
    <source>
        <dbReference type="ARBA" id="ARBA00023212"/>
    </source>
</evidence>
<evidence type="ECO:0000256" key="7">
    <source>
        <dbReference type="ARBA" id="ARBA00023054"/>
    </source>
</evidence>
<protein>
    <submittedName>
        <fullName evidence="10">Uncharacterized protein</fullName>
    </submittedName>
</protein>
<reference evidence="10 11" key="1">
    <citation type="journal article" date="2018" name="Evol. Lett.">
        <title>Horizontal gene cluster transfer increased hallucinogenic mushroom diversity.</title>
        <authorList>
            <person name="Reynolds H.T."/>
            <person name="Vijayakumar V."/>
            <person name="Gluck-Thaler E."/>
            <person name="Korotkin H.B."/>
            <person name="Matheny P.B."/>
            <person name="Slot J.C."/>
        </authorList>
    </citation>
    <scope>NUCLEOTIDE SEQUENCE [LARGE SCALE GENOMIC DNA]</scope>
    <source>
        <strain evidence="10 11">2629</strain>
    </source>
</reference>
<accession>A0A409VWI9</accession>
<dbReference type="Proteomes" id="UP000284842">
    <property type="component" value="Unassembled WGS sequence"/>
</dbReference>
<evidence type="ECO:0000256" key="2">
    <source>
        <dbReference type="ARBA" id="ARBA00005479"/>
    </source>
</evidence>
<comment type="subcellular location">
    <subcellularLocation>
        <location evidence="1">Cytoplasm</location>
        <location evidence="1">Cytoskeleton</location>
        <location evidence="1">Spindle</location>
    </subcellularLocation>
</comment>
<dbReference type="Pfam" id="PF25762">
    <property type="entry name" value="HAUS1"/>
    <property type="match status" value="1"/>
</dbReference>
<keyword evidence="7" id="KW-0175">Coiled coil</keyword>